<dbReference type="PANTHER" id="PTHR45831">
    <property type="entry name" value="LD24721P"/>
    <property type="match status" value="1"/>
</dbReference>
<dbReference type="Gene3D" id="1.25.40.10">
    <property type="entry name" value="Tetratricopeptide repeat domain"/>
    <property type="match status" value="1"/>
</dbReference>
<dbReference type="STRING" id="1071383.J7RDR1"/>
<dbReference type="GO" id="GO:0006620">
    <property type="term" value="P:post-translational protein targeting to endoplasmic reticulum membrane"/>
    <property type="evidence" value="ECO:0007669"/>
    <property type="project" value="EnsemblFungi"/>
</dbReference>
<dbReference type="KEGG" id="kng:KNAG_0M01170"/>
<evidence type="ECO:0000256" key="3">
    <source>
        <dbReference type="ARBA" id="ARBA00022803"/>
    </source>
</evidence>
<reference evidence="8" key="2">
    <citation type="submission" date="2012-08" db="EMBL/GenBank/DDBJ databases">
        <title>Genome sequence of Kazachstania naganishii.</title>
        <authorList>
            <person name="Gordon J.L."/>
            <person name="Armisen D."/>
            <person name="Proux-Wera E."/>
            <person name="OhEigeartaigh S.S."/>
            <person name="Byrne K.P."/>
            <person name="Wolfe K.H."/>
        </authorList>
    </citation>
    <scope>NUCLEOTIDE SEQUENCE [LARGE SCALE GENOMIC DNA]</scope>
    <source>
        <strain evidence="8">ATCC MYA-139 / BCRC 22969 / CBS 8797 / CCRC 22969 / KCTC 17520 / NBRC 10181 / NCYC 3082</strain>
    </source>
</reference>
<dbReference type="OrthoDB" id="2335338at2759"/>
<feature type="repeat" description="TPR" evidence="4">
    <location>
        <begin position="101"/>
        <end position="134"/>
    </location>
</feature>
<dbReference type="InterPro" id="IPR011990">
    <property type="entry name" value="TPR-like_helical_dom_sf"/>
</dbReference>
<dbReference type="GO" id="GO:0042802">
    <property type="term" value="F:identical protein binding"/>
    <property type="evidence" value="ECO:0007669"/>
    <property type="project" value="EnsemblFungi"/>
</dbReference>
<dbReference type="SUPFAM" id="SSF48452">
    <property type="entry name" value="TPR-like"/>
    <property type="match status" value="1"/>
</dbReference>
<dbReference type="SMART" id="SM00028">
    <property type="entry name" value="TPR"/>
    <property type="match status" value="3"/>
</dbReference>
<evidence type="ECO:0000313" key="8">
    <source>
        <dbReference type="Proteomes" id="UP000006310"/>
    </source>
</evidence>
<feature type="domain" description="SGTA homodimerisation" evidence="6">
    <location>
        <begin position="4"/>
        <end position="69"/>
    </location>
</feature>
<dbReference type="GeneID" id="34528750"/>
<evidence type="ECO:0000256" key="5">
    <source>
        <dbReference type="SAM" id="MobiDB-lite"/>
    </source>
</evidence>
<dbReference type="eggNOG" id="KOG0553">
    <property type="taxonomic scope" value="Eukaryota"/>
</dbReference>
<dbReference type="PANTHER" id="PTHR45831:SF2">
    <property type="entry name" value="LD24721P"/>
    <property type="match status" value="1"/>
</dbReference>
<dbReference type="PROSITE" id="PS50005">
    <property type="entry name" value="TPR"/>
    <property type="match status" value="3"/>
</dbReference>
<dbReference type="OMA" id="DMARNMM"/>
<dbReference type="GO" id="GO:0009408">
    <property type="term" value="P:response to heat"/>
    <property type="evidence" value="ECO:0007669"/>
    <property type="project" value="EnsemblFungi"/>
</dbReference>
<feature type="repeat" description="TPR" evidence="4">
    <location>
        <begin position="135"/>
        <end position="168"/>
    </location>
</feature>
<dbReference type="Pfam" id="PF07719">
    <property type="entry name" value="TPR_2"/>
    <property type="match status" value="1"/>
</dbReference>
<dbReference type="RefSeq" id="XP_022467214.1">
    <property type="nucleotide sequence ID" value="XM_022610971.1"/>
</dbReference>
<organism evidence="7 8">
    <name type="scientific">Huiozyma naganishii (strain ATCC MYA-139 / BCRC 22969 / CBS 8797 / KCTC 17520 / NBRC 10181 / NCYC 3082 / Yp74L-3)</name>
    <name type="common">Yeast</name>
    <name type="synonym">Kazachstania naganishii</name>
    <dbReference type="NCBI Taxonomy" id="1071383"/>
    <lineage>
        <taxon>Eukaryota</taxon>
        <taxon>Fungi</taxon>
        <taxon>Dikarya</taxon>
        <taxon>Ascomycota</taxon>
        <taxon>Saccharomycotina</taxon>
        <taxon>Saccharomycetes</taxon>
        <taxon>Saccharomycetales</taxon>
        <taxon>Saccharomycetaceae</taxon>
        <taxon>Huiozyma</taxon>
    </lineage>
</organism>
<keyword evidence="3 4" id="KW-0802">TPR repeat</keyword>
<dbReference type="InterPro" id="IPR047150">
    <property type="entry name" value="SGT"/>
</dbReference>
<evidence type="ECO:0000256" key="2">
    <source>
        <dbReference type="ARBA" id="ARBA00022737"/>
    </source>
</evidence>
<name>J7RDR1_HUIN7</name>
<keyword evidence="8" id="KW-1185">Reference proteome</keyword>
<proteinExistence type="inferred from homology"/>
<dbReference type="GO" id="GO:0060090">
    <property type="term" value="F:molecular adaptor activity"/>
    <property type="evidence" value="ECO:0007669"/>
    <property type="project" value="EnsemblFungi"/>
</dbReference>
<gene>
    <name evidence="7" type="primary">KNAG0M01170</name>
    <name evidence="7" type="ordered locus">KNAG_0M01170</name>
</gene>
<dbReference type="GO" id="GO:0016020">
    <property type="term" value="C:membrane"/>
    <property type="evidence" value="ECO:0007669"/>
    <property type="project" value="TreeGrafter"/>
</dbReference>
<dbReference type="InterPro" id="IPR013105">
    <property type="entry name" value="TPR_2"/>
</dbReference>
<evidence type="ECO:0000256" key="1">
    <source>
        <dbReference type="ARBA" id="ARBA00008175"/>
    </source>
</evidence>
<keyword evidence="2" id="KW-0677">Repeat</keyword>
<feature type="repeat" description="TPR" evidence="4">
    <location>
        <begin position="169"/>
        <end position="202"/>
    </location>
</feature>
<feature type="region of interest" description="Disordered" evidence="5">
    <location>
        <begin position="218"/>
        <end position="248"/>
    </location>
</feature>
<reference evidence="7 8" key="1">
    <citation type="journal article" date="2011" name="Proc. Natl. Acad. Sci. U.S.A.">
        <title>Evolutionary erosion of yeast sex chromosomes by mating-type switching accidents.</title>
        <authorList>
            <person name="Gordon J.L."/>
            <person name="Armisen D."/>
            <person name="Proux-Wera E."/>
            <person name="Oheigeartaigh S.S."/>
            <person name="Byrne K.P."/>
            <person name="Wolfe K.H."/>
        </authorList>
    </citation>
    <scope>NUCLEOTIDE SEQUENCE [LARGE SCALE GENOMIC DNA]</scope>
    <source>
        <strain evidence="8">ATCC MYA-139 / BCRC 22969 / CBS 8797 / CCRC 22969 / KCTC 17520 / NBRC 10181 / NCYC 3082</strain>
    </source>
</reference>
<dbReference type="Gene3D" id="1.20.5.420">
    <property type="entry name" value="Immunoglobulin FC, subunit C"/>
    <property type="match status" value="1"/>
</dbReference>
<dbReference type="FunFam" id="1.25.40.10:FF:000207">
    <property type="entry name" value="Small glutamine-rich tetratricopeptide repeat-containing protein"/>
    <property type="match status" value="1"/>
</dbReference>
<comment type="similarity">
    <text evidence="1">Belongs to the SGT family.</text>
</comment>
<evidence type="ECO:0000256" key="4">
    <source>
        <dbReference type="PROSITE-ProRule" id="PRU00339"/>
    </source>
</evidence>
<feature type="compositionally biased region" description="Polar residues" evidence="5">
    <location>
        <begin position="229"/>
        <end position="239"/>
    </location>
</feature>
<protein>
    <recommendedName>
        <fullName evidence="6">SGTA homodimerisation domain-containing protein</fullName>
    </recommendedName>
</protein>
<dbReference type="HOGENOM" id="CLU_044224_1_0_1"/>
<dbReference type="GO" id="GO:0072380">
    <property type="term" value="C:TRC complex"/>
    <property type="evidence" value="ECO:0007669"/>
    <property type="project" value="EnsemblFungi"/>
</dbReference>
<dbReference type="Proteomes" id="UP000006310">
    <property type="component" value="Chromosome 13"/>
</dbReference>
<sequence length="339" mass="36618">MAYSNKEVSSLIIDYLNKVVSKAEVSADDIDSLNVAIDCLTEVFGVEKDTLSATIESKFNGKSLTELLDAASQNAGNTDECKTETVKINIPQEDAETKAKAEALKLEGNKAVASKDYDLAVEKYTEAIKILPTNAVYFANRAAAYTNSQNYDEAVKDAEEAIKLDPAYSKGYSRLAYAKYVQENFEESLEAYKKVLEIEGDSATEVTKRGYETAKKRVEESLNLEKSVPTESAGGQTNPAAGGGFPDFSSLMSGGLEGLMNNPQMMQAAQSMMSNPGAMEKIQSMMQNPAIQQMAEQFKGGNTPDFSEMMNNPAVRNMASSLFSGAGEPAAPKDDAKPE</sequence>
<dbReference type="InterPro" id="IPR032374">
    <property type="entry name" value="SGTA_dimer"/>
</dbReference>
<dbReference type="Pfam" id="PF16546">
    <property type="entry name" value="SGTA_dimer"/>
    <property type="match status" value="1"/>
</dbReference>
<accession>J7RDR1</accession>
<dbReference type="InterPro" id="IPR019734">
    <property type="entry name" value="TPR_rpt"/>
</dbReference>
<dbReference type="EMBL" id="HE978326">
    <property type="protein sequence ID" value="CCK72970.1"/>
    <property type="molecule type" value="Genomic_DNA"/>
</dbReference>
<evidence type="ECO:0000313" key="7">
    <source>
        <dbReference type="EMBL" id="CCK72970.1"/>
    </source>
</evidence>
<dbReference type="AlphaFoldDB" id="J7RDR1"/>
<evidence type="ECO:0000259" key="6">
    <source>
        <dbReference type="Pfam" id="PF16546"/>
    </source>
</evidence>